<feature type="transmembrane region" description="Helical" evidence="2">
    <location>
        <begin position="111"/>
        <end position="139"/>
    </location>
</feature>
<evidence type="ECO:0000256" key="2">
    <source>
        <dbReference type="SAM" id="Phobius"/>
    </source>
</evidence>
<dbReference type="EMBL" id="JAHXPT010000022">
    <property type="protein sequence ID" value="MBW6411860.1"/>
    <property type="molecule type" value="Genomic_DNA"/>
</dbReference>
<dbReference type="Proteomes" id="UP001519921">
    <property type="component" value="Unassembled WGS sequence"/>
</dbReference>
<reference evidence="3 4" key="1">
    <citation type="submission" date="2021-07" db="EMBL/GenBank/DDBJ databases">
        <title>Clostridium weizhouense sp. nov., an anaerobic bacterium isolated from activated sludge of Petroleum wastewater.</title>
        <authorList>
            <person name="Li Q."/>
        </authorList>
    </citation>
    <scope>NUCLEOTIDE SEQUENCE [LARGE SCALE GENOMIC DNA]</scope>
    <source>
        <strain evidence="3 4">YB-6</strain>
    </source>
</reference>
<gene>
    <name evidence="3" type="ORF">KYD98_17395</name>
</gene>
<keyword evidence="4" id="KW-1185">Reference proteome</keyword>
<dbReference type="RefSeq" id="WP_219781325.1">
    <property type="nucleotide sequence ID" value="NZ_JAHXPT010000022.1"/>
</dbReference>
<name>A0ABS7AT62_9CLOT</name>
<sequence length="337" mass="35481">MKISIISAGKLSIKANNINLSAPSGLSLNYYPSSEGDKAGNPKGITLDPTNVSFKVEEAYFEGKIKESYPFEQEPIPSFSSSPTKVEEQQIETAPNEDRIEKGKKTFWKGVGIACLAVGMVAVTLLTGGLALGVGAVLIEGAGVATTLLGVGVIGGAVLGTATGLSAANKEAEIASATIDEGKNEKNNGEKGVDEKGYNEIRDGEFNGDEKAYEQYKDEVWGMWCSAVMINMTAASMGCELAPFAMAVDTMLSPKVNFGVVNNNLIFGYNGKNSSYFGGIGKDFGGNLGKIALNNNGKGFLYQSNNNKFGIIGLARENAVPYKPGIVATTSRNTLPI</sequence>
<keyword evidence="2" id="KW-1133">Transmembrane helix</keyword>
<organism evidence="3 4">
    <name type="scientific">Clostridium weizhouense</name>
    <dbReference type="NCBI Taxonomy" id="2859781"/>
    <lineage>
        <taxon>Bacteria</taxon>
        <taxon>Bacillati</taxon>
        <taxon>Bacillota</taxon>
        <taxon>Clostridia</taxon>
        <taxon>Eubacteriales</taxon>
        <taxon>Clostridiaceae</taxon>
        <taxon>Clostridium</taxon>
    </lineage>
</organism>
<evidence type="ECO:0000313" key="3">
    <source>
        <dbReference type="EMBL" id="MBW6411860.1"/>
    </source>
</evidence>
<comment type="caution">
    <text evidence="3">The sequence shown here is derived from an EMBL/GenBank/DDBJ whole genome shotgun (WGS) entry which is preliminary data.</text>
</comment>
<keyword evidence="2" id="KW-0472">Membrane</keyword>
<evidence type="ECO:0000313" key="4">
    <source>
        <dbReference type="Proteomes" id="UP001519921"/>
    </source>
</evidence>
<accession>A0ABS7AT62</accession>
<evidence type="ECO:0000256" key="1">
    <source>
        <dbReference type="SAM" id="MobiDB-lite"/>
    </source>
</evidence>
<proteinExistence type="predicted"/>
<protein>
    <submittedName>
        <fullName evidence="3">Uncharacterized protein</fullName>
    </submittedName>
</protein>
<keyword evidence="2" id="KW-0812">Transmembrane</keyword>
<feature type="transmembrane region" description="Helical" evidence="2">
    <location>
        <begin position="145"/>
        <end position="168"/>
    </location>
</feature>
<feature type="region of interest" description="Disordered" evidence="1">
    <location>
        <begin position="76"/>
        <end position="95"/>
    </location>
</feature>